<dbReference type="InterPro" id="IPR006390">
    <property type="entry name" value="DHP_synth_dom"/>
</dbReference>
<accession>A0A2W4VWF9</accession>
<dbReference type="EC" id="2.5.1.15" evidence="5"/>
<proteinExistence type="inferred from homology"/>
<evidence type="ECO:0000313" key="14">
    <source>
        <dbReference type="Proteomes" id="UP000249354"/>
    </source>
</evidence>
<evidence type="ECO:0000256" key="3">
    <source>
        <dbReference type="ARBA" id="ARBA00004763"/>
    </source>
</evidence>
<organism evidence="13 14">
    <name type="scientific">Leptolyngbya foveolarum</name>
    <dbReference type="NCBI Taxonomy" id="47253"/>
    <lineage>
        <taxon>Bacteria</taxon>
        <taxon>Bacillati</taxon>
        <taxon>Cyanobacteriota</taxon>
        <taxon>Cyanophyceae</taxon>
        <taxon>Leptolyngbyales</taxon>
        <taxon>Leptolyngbyaceae</taxon>
        <taxon>Leptolyngbya group</taxon>
        <taxon>Leptolyngbya</taxon>
    </lineage>
</organism>
<protein>
    <recommendedName>
        <fullName evidence="6">Dihydropteroate synthase</fullName>
        <ecNumber evidence="5">2.5.1.15</ecNumber>
    </recommendedName>
    <alternativeName>
        <fullName evidence="11">Dihydropteroate pyrophosphorylase</fullName>
    </alternativeName>
</protein>
<reference evidence="13 14" key="2">
    <citation type="submission" date="2018-06" db="EMBL/GenBank/DDBJ databases">
        <title>Metagenomic assembly of (sub)arctic Cyanobacteria and their associated microbiome from non-axenic cultures.</title>
        <authorList>
            <person name="Baurain D."/>
        </authorList>
    </citation>
    <scope>NUCLEOTIDE SEQUENCE [LARGE SCALE GENOMIC DNA]</scope>
    <source>
        <strain evidence="13">ULC129bin1</strain>
    </source>
</reference>
<evidence type="ECO:0000256" key="5">
    <source>
        <dbReference type="ARBA" id="ARBA00012458"/>
    </source>
</evidence>
<evidence type="ECO:0000313" key="13">
    <source>
        <dbReference type="EMBL" id="PZO11218.1"/>
    </source>
</evidence>
<dbReference type="Gene3D" id="3.20.20.20">
    <property type="entry name" value="Dihydropteroate synthase-like"/>
    <property type="match status" value="1"/>
</dbReference>
<comment type="caution">
    <text evidence="13">The sequence shown here is derived from an EMBL/GenBank/DDBJ whole genome shotgun (WGS) entry which is preliminary data.</text>
</comment>
<dbReference type="Pfam" id="PF00809">
    <property type="entry name" value="Pterin_bind"/>
    <property type="match status" value="1"/>
</dbReference>
<dbReference type="SUPFAM" id="SSF51717">
    <property type="entry name" value="Dihydropteroate synthetase-like"/>
    <property type="match status" value="1"/>
</dbReference>
<evidence type="ECO:0000256" key="1">
    <source>
        <dbReference type="ARBA" id="ARBA00000012"/>
    </source>
</evidence>
<evidence type="ECO:0000256" key="8">
    <source>
        <dbReference type="ARBA" id="ARBA00022723"/>
    </source>
</evidence>
<evidence type="ECO:0000256" key="11">
    <source>
        <dbReference type="ARBA" id="ARBA00030193"/>
    </source>
</evidence>
<evidence type="ECO:0000256" key="2">
    <source>
        <dbReference type="ARBA" id="ARBA00001946"/>
    </source>
</evidence>
<gene>
    <name evidence="13" type="primary">folP</name>
    <name evidence="13" type="ORF">DCF25_19835</name>
</gene>
<keyword evidence="7" id="KW-0808">Transferase</keyword>
<keyword evidence="10" id="KW-0289">Folate biosynthesis</keyword>
<dbReference type="PANTHER" id="PTHR20941">
    <property type="entry name" value="FOLATE SYNTHESIS PROTEINS"/>
    <property type="match status" value="1"/>
</dbReference>
<dbReference type="InterPro" id="IPR000489">
    <property type="entry name" value="Pterin-binding_dom"/>
</dbReference>
<dbReference type="Proteomes" id="UP000249354">
    <property type="component" value="Unassembled WGS sequence"/>
</dbReference>
<dbReference type="InterPro" id="IPR045031">
    <property type="entry name" value="DHP_synth-like"/>
</dbReference>
<comment type="catalytic activity">
    <reaction evidence="1">
        <text>(7,8-dihydropterin-6-yl)methyl diphosphate + 4-aminobenzoate = 7,8-dihydropteroate + diphosphate</text>
        <dbReference type="Rhea" id="RHEA:19949"/>
        <dbReference type="ChEBI" id="CHEBI:17836"/>
        <dbReference type="ChEBI" id="CHEBI:17839"/>
        <dbReference type="ChEBI" id="CHEBI:33019"/>
        <dbReference type="ChEBI" id="CHEBI:72950"/>
        <dbReference type="EC" id="2.5.1.15"/>
    </reaction>
</comment>
<dbReference type="PROSITE" id="PS50972">
    <property type="entry name" value="PTERIN_BINDING"/>
    <property type="match status" value="1"/>
</dbReference>
<dbReference type="GO" id="GO:0046872">
    <property type="term" value="F:metal ion binding"/>
    <property type="evidence" value="ECO:0007669"/>
    <property type="project" value="UniProtKB-KW"/>
</dbReference>
<keyword evidence="8" id="KW-0479">Metal-binding</keyword>
<dbReference type="PROSITE" id="PS00792">
    <property type="entry name" value="DHPS_1"/>
    <property type="match status" value="1"/>
</dbReference>
<dbReference type="FunFam" id="3.20.20.20:FF:000006">
    <property type="entry name" value="Dihydropteroate synthase"/>
    <property type="match status" value="1"/>
</dbReference>
<comment type="pathway">
    <text evidence="3">Cofactor biosynthesis; tetrahydrofolate biosynthesis; 7,8-dihydrofolate from 2-amino-4-hydroxy-6-hydroxymethyl-7,8-dihydropteridine diphosphate and 4-aminobenzoate: step 1/2.</text>
</comment>
<dbReference type="InterPro" id="IPR011005">
    <property type="entry name" value="Dihydropteroate_synth-like_sf"/>
</dbReference>
<dbReference type="PANTHER" id="PTHR20941:SF1">
    <property type="entry name" value="FOLIC ACID SYNTHESIS PROTEIN FOL1"/>
    <property type="match status" value="1"/>
</dbReference>
<dbReference type="CDD" id="cd00739">
    <property type="entry name" value="DHPS"/>
    <property type="match status" value="1"/>
</dbReference>
<evidence type="ECO:0000256" key="7">
    <source>
        <dbReference type="ARBA" id="ARBA00022679"/>
    </source>
</evidence>
<dbReference type="GO" id="GO:0004156">
    <property type="term" value="F:dihydropteroate synthase activity"/>
    <property type="evidence" value="ECO:0007669"/>
    <property type="project" value="UniProtKB-EC"/>
</dbReference>
<evidence type="ECO:0000256" key="10">
    <source>
        <dbReference type="ARBA" id="ARBA00022909"/>
    </source>
</evidence>
<evidence type="ECO:0000259" key="12">
    <source>
        <dbReference type="PROSITE" id="PS50972"/>
    </source>
</evidence>
<dbReference type="GO" id="GO:0005829">
    <property type="term" value="C:cytosol"/>
    <property type="evidence" value="ECO:0007669"/>
    <property type="project" value="TreeGrafter"/>
</dbReference>
<name>A0A2W4VWF9_9CYAN</name>
<evidence type="ECO:0000256" key="9">
    <source>
        <dbReference type="ARBA" id="ARBA00022842"/>
    </source>
</evidence>
<dbReference type="EMBL" id="QBMC01000196">
    <property type="protein sequence ID" value="PZO11218.1"/>
    <property type="molecule type" value="Genomic_DNA"/>
</dbReference>
<feature type="domain" description="Pterin-binding" evidence="12">
    <location>
        <begin position="97"/>
        <end position="356"/>
    </location>
</feature>
<evidence type="ECO:0000256" key="4">
    <source>
        <dbReference type="ARBA" id="ARBA00009503"/>
    </source>
</evidence>
<evidence type="ECO:0000256" key="6">
    <source>
        <dbReference type="ARBA" id="ARBA00016919"/>
    </source>
</evidence>
<dbReference type="GO" id="GO:0046656">
    <property type="term" value="P:folic acid biosynthetic process"/>
    <property type="evidence" value="ECO:0007669"/>
    <property type="project" value="UniProtKB-KW"/>
</dbReference>
<dbReference type="NCBIfam" id="TIGR01496">
    <property type="entry name" value="DHPS"/>
    <property type="match status" value="1"/>
</dbReference>
<dbReference type="GO" id="GO:0046654">
    <property type="term" value="P:tetrahydrofolate biosynthetic process"/>
    <property type="evidence" value="ECO:0007669"/>
    <property type="project" value="TreeGrafter"/>
</dbReference>
<sequence length="366" mass="40621">MTFKIVTPGFEQDYERWTDALDKANSLRPSLKSWFKDIRILEDGKPVWTFGRGRKHPEYLGPGTYDRLARLFIEEQATTSMSPWQIRDHRFDWGSRTYLMGVLNVTPDSFSDGGEFNSVEAAIAQAKHLVESNMDILDIGGQSSRPGSQPTTLLEECDRVIPIIQAIRTSSHDWLRNIPISIDTTRAEVARQAIAAGADIINDISGGTYEPDIFKVAAKFDAPLILMHLRGTPETMQQMTDYEDLMGEIVAFLAAQLDLAVADGVNPQKLAVDPGIGFAKTVAQNLTILRELEKMQALGCPILVGTSRKSFIGKLLNQPEAKARMWGTAATCDCAIAHGTDILRVHDAPQMRDVCRMADALWRKSS</sequence>
<keyword evidence="9" id="KW-0460">Magnesium</keyword>
<comment type="similarity">
    <text evidence="4">Belongs to the DHPS family.</text>
</comment>
<reference evidence="14" key="1">
    <citation type="submission" date="2018-04" db="EMBL/GenBank/DDBJ databases">
        <authorList>
            <person name="Cornet L."/>
        </authorList>
    </citation>
    <scope>NUCLEOTIDE SEQUENCE [LARGE SCALE GENOMIC DNA]</scope>
</reference>
<comment type="cofactor">
    <cofactor evidence="2">
        <name>Mg(2+)</name>
        <dbReference type="ChEBI" id="CHEBI:18420"/>
    </cofactor>
</comment>
<dbReference type="AlphaFoldDB" id="A0A2W4VWF9"/>